<gene>
    <name evidence="1" type="ORF">GCM10022257_16990</name>
</gene>
<protein>
    <submittedName>
        <fullName evidence="1">HAD family phosphatase</fullName>
    </submittedName>
</protein>
<dbReference type="RefSeq" id="WP_139000504.1">
    <property type="nucleotide sequence ID" value="NZ_BAABAV010000001.1"/>
</dbReference>
<dbReference type="NCBIfam" id="TIGR01509">
    <property type="entry name" value="HAD-SF-IA-v3"/>
    <property type="match status" value="1"/>
</dbReference>
<evidence type="ECO:0000313" key="2">
    <source>
        <dbReference type="Proteomes" id="UP001500027"/>
    </source>
</evidence>
<dbReference type="SFLD" id="SFLDS00003">
    <property type="entry name" value="Haloacid_Dehalogenase"/>
    <property type="match status" value="1"/>
</dbReference>
<dbReference type="InterPro" id="IPR023214">
    <property type="entry name" value="HAD_sf"/>
</dbReference>
<dbReference type="SUPFAM" id="SSF56784">
    <property type="entry name" value="HAD-like"/>
    <property type="match status" value="1"/>
</dbReference>
<dbReference type="Proteomes" id="UP001500027">
    <property type="component" value="Unassembled WGS sequence"/>
</dbReference>
<dbReference type="PANTHER" id="PTHR43611">
    <property type="entry name" value="ALPHA-D-GLUCOSE 1-PHOSPHATE PHOSPHATASE"/>
    <property type="match status" value="1"/>
</dbReference>
<dbReference type="Pfam" id="PF00702">
    <property type="entry name" value="Hydrolase"/>
    <property type="match status" value="1"/>
</dbReference>
<dbReference type="InterPro" id="IPR023198">
    <property type="entry name" value="PGP-like_dom2"/>
</dbReference>
<dbReference type="InterPro" id="IPR006439">
    <property type="entry name" value="HAD-SF_hydro_IA"/>
</dbReference>
<name>A0ABP8EC47_9FLAO</name>
<organism evidence="1 2">
    <name type="scientific">Hyunsoonleella aestuarii</name>
    <dbReference type="NCBI Taxonomy" id="912802"/>
    <lineage>
        <taxon>Bacteria</taxon>
        <taxon>Pseudomonadati</taxon>
        <taxon>Bacteroidota</taxon>
        <taxon>Flavobacteriia</taxon>
        <taxon>Flavobacteriales</taxon>
        <taxon>Flavobacteriaceae</taxon>
    </lineage>
</organism>
<dbReference type="InterPro" id="IPR036412">
    <property type="entry name" value="HAD-like_sf"/>
</dbReference>
<accession>A0ABP8EC47</accession>
<proteinExistence type="predicted"/>
<dbReference type="SFLD" id="SFLDG01129">
    <property type="entry name" value="C1.5:_HAD__Beta-PGM__Phosphata"/>
    <property type="match status" value="1"/>
</dbReference>
<comment type="caution">
    <text evidence="1">The sequence shown here is derived from an EMBL/GenBank/DDBJ whole genome shotgun (WGS) entry which is preliminary data.</text>
</comment>
<dbReference type="Gene3D" id="3.40.50.1000">
    <property type="entry name" value="HAD superfamily/HAD-like"/>
    <property type="match status" value="1"/>
</dbReference>
<evidence type="ECO:0000313" key="1">
    <source>
        <dbReference type="EMBL" id="GAA4269598.1"/>
    </source>
</evidence>
<reference evidence="2" key="1">
    <citation type="journal article" date="2019" name="Int. J. Syst. Evol. Microbiol.">
        <title>The Global Catalogue of Microorganisms (GCM) 10K type strain sequencing project: providing services to taxonomists for standard genome sequencing and annotation.</title>
        <authorList>
            <consortium name="The Broad Institute Genomics Platform"/>
            <consortium name="The Broad Institute Genome Sequencing Center for Infectious Disease"/>
            <person name="Wu L."/>
            <person name="Ma J."/>
        </authorList>
    </citation>
    <scope>NUCLEOTIDE SEQUENCE [LARGE SCALE GENOMIC DNA]</scope>
    <source>
        <strain evidence="2">JCM 17452</strain>
    </source>
</reference>
<keyword evidence="2" id="KW-1185">Reference proteome</keyword>
<dbReference type="CDD" id="cd02603">
    <property type="entry name" value="HAD_sEH-N_like"/>
    <property type="match status" value="1"/>
</dbReference>
<sequence length="204" mass="24339">MINTIIFDFGNVFINLDIEGSKKQAHKTLCIEAISLEMDKYNSLYEQGLISTHTFLDFYCNKFQRLSRQQLVDLWNYMLKDFPKYRLDFLKKLKAIAKYKLLLLSNTNELHIDWIKENVSFYEDFKNCFDAFYLSHEIHLIKPNQDIFEFVLKENNLNPEECLFIDDNQDNIKSAHALNLKTWHINPNTEDVVNLFKIKAHLFE</sequence>
<dbReference type="Gene3D" id="1.10.150.240">
    <property type="entry name" value="Putative phosphatase, domain 2"/>
    <property type="match status" value="1"/>
</dbReference>
<dbReference type="PANTHER" id="PTHR43611:SF3">
    <property type="entry name" value="FLAVIN MONONUCLEOTIDE HYDROLASE 1, CHLOROPLATIC"/>
    <property type="match status" value="1"/>
</dbReference>
<dbReference type="EMBL" id="BAABAV010000001">
    <property type="protein sequence ID" value="GAA4269598.1"/>
    <property type="molecule type" value="Genomic_DNA"/>
</dbReference>